<dbReference type="Proteomes" id="UP000559809">
    <property type="component" value="Unassembled WGS sequence"/>
</dbReference>
<dbReference type="InterPro" id="IPR058792">
    <property type="entry name" value="Beta-barrel_RND_2"/>
</dbReference>
<comment type="caution">
    <text evidence="5">The sequence shown here is derived from an EMBL/GenBank/DDBJ whole genome shotgun (WGS) entry which is preliminary data.</text>
</comment>
<dbReference type="PANTHER" id="PTHR30469:SF15">
    <property type="entry name" value="HLYD FAMILY OF SECRETION PROTEINS"/>
    <property type="match status" value="1"/>
</dbReference>
<gene>
    <name evidence="5" type="ORF">H0A72_04065</name>
</gene>
<dbReference type="Gene3D" id="1.10.287.470">
    <property type="entry name" value="Helix hairpin bin"/>
    <property type="match status" value="1"/>
</dbReference>
<feature type="domain" description="CzcB-like barrel-sandwich hybrid" evidence="4">
    <location>
        <begin position="59"/>
        <end position="230"/>
    </location>
</feature>
<dbReference type="GO" id="GO:1990281">
    <property type="term" value="C:efflux pump complex"/>
    <property type="evidence" value="ECO:0007669"/>
    <property type="project" value="TreeGrafter"/>
</dbReference>
<organism evidence="5 6">
    <name type="scientific">Parapusillimonas granuli</name>
    <dbReference type="NCBI Taxonomy" id="380911"/>
    <lineage>
        <taxon>Bacteria</taxon>
        <taxon>Pseudomonadati</taxon>
        <taxon>Pseudomonadota</taxon>
        <taxon>Betaproteobacteria</taxon>
        <taxon>Burkholderiales</taxon>
        <taxon>Alcaligenaceae</taxon>
        <taxon>Parapusillimonas</taxon>
    </lineage>
</organism>
<feature type="coiled-coil region" evidence="2">
    <location>
        <begin position="91"/>
        <end position="168"/>
    </location>
</feature>
<feature type="domain" description="CusB-like beta-barrel" evidence="3">
    <location>
        <begin position="239"/>
        <end position="310"/>
    </location>
</feature>
<evidence type="ECO:0000259" key="4">
    <source>
        <dbReference type="Pfam" id="PF25973"/>
    </source>
</evidence>
<dbReference type="Gene3D" id="2.40.30.170">
    <property type="match status" value="1"/>
</dbReference>
<evidence type="ECO:0000313" key="6">
    <source>
        <dbReference type="Proteomes" id="UP000559809"/>
    </source>
</evidence>
<dbReference type="EMBL" id="JACCEM010000002">
    <property type="protein sequence ID" value="NYT48480.1"/>
    <property type="molecule type" value="Genomic_DNA"/>
</dbReference>
<dbReference type="SUPFAM" id="SSF111369">
    <property type="entry name" value="HlyD-like secretion proteins"/>
    <property type="match status" value="1"/>
</dbReference>
<dbReference type="PANTHER" id="PTHR30469">
    <property type="entry name" value="MULTIDRUG RESISTANCE PROTEIN MDTA"/>
    <property type="match status" value="1"/>
</dbReference>
<evidence type="ECO:0000256" key="2">
    <source>
        <dbReference type="SAM" id="Coils"/>
    </source>
</evidence>
<keyword evidence="6" id="KW-1185">Reference proteome</keyword>
<dbReference type="Gene3D" id="2.40.420.20">
    <property type="match status" value="1"/>
</dbReference>
<reference evidence="5 6" key="1">
    <citation type="submission" date="2020-07" db="EMBL/GenBank/DDBJ databases">
        <title>Taxonomic revisions and descriptions of new bacterial species based on genomic comparisons in the high-G+C-content subgroup of the family Alcaligenaceae.</title>
        <authorList>
            <person name="Szabo A."/>
            <person name="Felfoldi T."/>
        </authorList>
    </citation>
    <scope>NUCLEOTIDE SEQUENCE [LARGE SCALE GENOMIC DNA]</scope>
    <source>
        <strain evidence="5 6">LMG 24012</strain>
    </source>
</reference>
<evidence type="ECO:0000256" key="1">
    <source>
        <dbReference type="ARBA" id="ARBA00009477"/>
    </source>
</evidence>
<name>A0A853G094_9BURK</name>
<comment type="similarity">
    <text evidence="1">Belongs to the membrane fusion protein (MFP) (TC 8.A.1) family.</text>
</comment>
<evidence type="ECO:0000313" key="5">
    <source>
        <dbReference type="EMBL" id="NYT48480.1"/>
    </source>
</evidence>
<proteinExistence type="inferred from homology"/>
<sequence>MLRMKRTSRWLMLAGVLAVLAVLGYRHWQGPVLPAYRLSATTLLRNVVATGRVVSVARAQVGSEITGVVAERRVEEGQRVKAGDVLLTLRSDEFQARRSEALSELDQLRRARWPQAQARLRQAEAQLAQARREADRRKVLAASQAIPREAQEQAANALATALADEEQARLEAARLAPGGTEEAVLRERLAAADAALSKTVLRAGFDGTVLVKAVEAGDLVQPGQVLFELARDGGVEVLVPLDERNLGVLRVGQSAVCIADAYPDDSFRATVKRIAPSVDPMRGTVDVRLDIEAPPPYLRDDLTVTATISTGRRENAIAVPNDSLFESRGRTAVAMAVRNGIVERVPVALGLKGLVMTEVTSGLRAGDLVLNRNDVEPGTRVRVTDLAPPAARPPDGDVSAMFQ</sequence>
<accession>A0A853G094</accession>
<dbReference type="InterPro" id="IPR058647">
    <property type="entry name" value="BSH_CzcB-like"/>
</dbReference>
<dbReference type="Gene3D" id="2.40.50.100">
    <property type="match status" value="1"/>
</dbReference>
<keyword evidence="2" id="KW-0175">Coiled coil</keyword>
<dbReference type="Pfam" id="PF25973">
    <property type="entry name" value="BSH_CzcB"/>
    <property type="match status" value="1"/>
</dbReference>
<protein>
    <submittedName>
        <fullName evidence="5">Efflux RND transporter periplasmic adaptor subunit</fullName>
    </submittedName>
</protein>
<dbReference type="GO" id="GO:0015562">
    <property type="term" value="F:efflux transmembrane transporter activity"/>
    <property type="evidence" value="ECO:0007669"/>
    <property type="project" value="TreeGrafter"/>
</dbReference>
<dbReference type="NCBIfam" id="TIGR01730">
    <property type="entry name" value="RND_mfp"/>
    <property type="match status" value="1"/>
</dbReference>
<dbReference type="AlphaFoldDB" id="A0A853G094"/>
<evidence type="ECO:0000259" key="3">
    <source>
        <dbReference type="Pfam" id="PF25954"/>
    </source>
</evidence>
<dbReference type="InterPro" id="IPR006143">
    <property type="entry name" value="RND_pump_MFP"/>
</dbReference>
<dbReference type="Pfam" id="PF25954">
    <property type="entry name" value="Beta-barrel_RND_2"/>
    <property type="match status" value="1"/>
</dbReference>